<evidence type="ECO:0000313" key="8">
    <source>
        <dbReference type="Proteomes" id="UP001409585"/>
    </source>
</evidence>
<evidence type="ECO:0000259" key="6">
    <source>
        <dbReference type="Pfam" id="PF25967"/>
    </source>
</evidence>
<dbReference type="AlphaFoldDB" id="A0AAV3U3Q8"/>
<evidence type="ECO:0000313" key="7">
    <source>
        <dbReference type="EMBL" id="GAA4945270.1"/>
    </source>
</evidence>
<evidence type="ECO:0000256" key="3">
    <source>
        <dbReference type="ARBA" id="ARBA00022448"/>
    </source>
</evidence>
<dbReference type="Pfam" id="PF25967">
    <property type="entry name" value="RND-MFP_C"/>
    <property type="match status" value="1"/>
</dbReference>
<evidence type="ECO:0000259" key="5">
    <source>
        <dbReference type="Pfam" id="PF25917"/>
    </source>
</evidence>
<keyword evidence="3" id="KW-0813">Transport</keyword>
<feature type="coiled-coil region" evidence="4">
    <location>
        <begin position="113"/>
        <end position="140"/>
    </location>
</feature>
<feature type="domain" description="Multidrug resistance protein MdtA-like barrel-sandwich hybrid" evidence="5">
    <location>
        <begin position="81"/>
        <end position="217"/>
    </location>
</feature>
<dbReference type="InterPro" id="IPR058625">
    <property type="entry name" value="MdtA-like_BSH"/>
</dbReference>
<dbReference type="PANTHER" id="PTHR30469">
    <property type="entry name" value="MULTIDRUG RESISTANCE PROTEIN MDTA"/>
    <property type="match status" value="1"/>
</dbReference>
<dbReference type="Pfam" id="PF25917">
    <property type="entry name" value="BSH_RND"/>
    <property type="match status" value="1"/>
</dbReference>
<proteinExistence type="inferred from homology"/>
<protein>
    <submittedName>
        <fullName evidence="7">Efflux RND transporter periplasmic adaptor subunit</fullName>
    </submittedName>
</protein>
<dbReference type="InterPro" id="IPR006143">
    <property type="entry name" value="RND_pump_MFP"/>
</dbReference>
<dbReference type="InterPro" id="IPR058627">
    <property type="entry name" value="MdtA-like_C"/>
</dbReference>
<gene>
    <name evidence="7" type="ORF">GCM10025791_25530</name>
</gene>
<comment type="similarity">
    <text evidence="2">Belongs to the membrane fusion protein (MFP) (TC 8.A.1) family.</text>
</comment>
<keyword evidence="4" id="KW-0175">Coiled coil</keyword>
<organism evidence="7 8">
    <name type="scientific">Halioxenophilus aromaticivorans</name>
    <dbReference type="NCBI Taxonomy" id="1306992"/>
    <lineage>
        <taxon>Bacteria</taxon>
        <taxon>Pseudomonadati</taxon>
        <taxon>Pseudomonadota</taxon>
        <taxon>Gammaproteobacteria</taxon>
        <taxon>Alteromonadales</taxon>
        <taxon>Alteromonadaceae</taxon>
        <taxon>Halioxenophilus</taxon>
    </lineage>
</organism>
<sequence length="400" mass="43768">MGIYKGYENMKAMLVSVALPVLILAGSVAGFVAVNAVAKQESQTVEYDGRPNVRIEPAKQQDYQVIISQFASVQPVEITPLAAQVSGEVTHWHPNFIEGGRVKKGDLLFSVEKDAYESAYLQAEASLNQAKASLIEEQAQADVSADEARRNPNKKYTDLFLRKPQVMSAKASVKSAEAALRIAKRDLENCDVYAPFDALVVESNIGVGQYLSIGSTVATLYSIERAKIVVPIPGFDSQFLPDDLAGTQVTVAGDSLQGGVRKGKILHDLGTIDEETRMTRVLVEVEDPYALQTDARPLRFGSYVEVSFAGKTFHNIVKMPQQLVINRTVWVVNDQSELESRPVQILREEGGSFLINDGLTPSDNVITTLPEYPQAGMKVKVINDQHQGISANTNDKTVTR</sequence>
<keyword evidence="8" id="KW-1185">Reference proteome</keyword>
<comment type="subcellular location">
    <subcellularLocation>
        <location evidence="1">Cell envelope</location>
    </subcellularLocation>
</comment>
<reference evidence="8" key="1">
    <citation type="journal article" date="2019" name="Int. J. Syst. Evol. Microbiol.">
        <title>The Global Catalogue of Microorganisms (GCM) 10K type strain sequencing project: providing services to taxonomists for standard genome sequencing and annotation.</title>
        <authorList>
            <consortium name="The Broad Institute Genomics Platform"/>
            <consortium name="The Broad Institute Genome Sequencing Center for Infectious Disease"/>
            <person name="Wu L."/>
            <person name="Ma J."/>
        </authorList>
    </citation>
    <scope>NUCLEOTIDE SEQUENCE [LARGE SCALE GENOMIC DNA]</scope>
    <source>
        <strain evidence="8">JCM 19134</strain>
    </source>
</reference>
<dbReference type="GO" id="GO:1990281">
    <property type="term" value="C:efflux pump complex"/>
    <property type="evidence" value="ECO:0007669"/>
    <property type="project" value="TreeGrafter"/>
</dbReference>
<evidence type="ECO:0000256" key="1">
    <source>
        <dbReference type="ARBA" id="ARBA00004196"/>
    </source>
</evidence>
<dbReference type="Gene3D" id="2.40.50.100">
    <property type="match status" value="1"/>
</dbReference>
<dbReference type="GO" id="GO:0015562">
    <property type="term" value="F:efflux transmembrane transporter activity"/>
    <property type="evidence" value="ECO:0007669"/>
    <property type="project" value="TreeGrafter"/>
</dbReference>
<dbReference type="Gene3D" id="2.40.30.170">
    <property type="match status" value="1"/>
</dbReference>
<dbReference type="EMBL" id="BAABLX010000024">
    <property type="protein sequence ID" value="GAA4945270.1"/>
    <property type="molecule type" value="Genomic_DNA"/>
</dbReference>
<dbReference type="Gene3D" id="1.10.287.470">
    <property type="entry name" value="Helix hairpin bin"/>
    <property type="match status" value="1"/>
</dbReference>
<accession>A0AAV3U3Q8</accession>
<evidence type="ECO:0000256" key="2">
    <source>
        <dbReference type="ARBA" id="ARBA00009477"/>
    </source>
</evidence>
<evidence type="ECO:0000256" key="4">
    <source>
        <dbReference type="SAM" id="Coils"/>
    </source>
</evidence>
<dbReference type="Gene3D" id="2.40.420.20">
    <property type="match status" value="1"/>
</dbReference>
<dbReference type="NCBIfam" id="TIGR01730">
    <property type="entry name" value="RND_mfp"/>
    <property type="match status" value="1"/>
</dbReference>
<dbReference type="Proteomes" id="UP001409585">
    <property type="component" value="Unassembled WGS sequence"/>
</dbReference>
<dbReference type="PANTHER" id="PTHR30469:SF12">
    <property type="entry name" value="MULTIDRUG RESISTANCE PROTEIN MDTA"/>
    <property type="match status" value="1"/>
</dbReference>
<dbReference type="SUPFAM" id="SSF111369">
    <property type="entry name" value="HlyD-like secretion proteins"/>
    <property type="match status" value="1"/>
</dbReference>
<name>A0AAV3U3Q8_9ALTE</name>
<feature type="domain" description="Multidrug resistance protein MdtA-like C-terminal permuted SH3" evidence="6">
    <location>
        <begin position="326"/>
        <end position="367"/>
    </location>
</feature>
<comment type="caution">
    <text evidence="7">The sequence shown here is derived from an EMBL/GenBank/DDBJ whole genome shotgun (WGS) entry which is preliminary data.</text>
</comment>